<feature type="domain" description="Protein OrfX2/OrfX3/P47" evidence="2">
    <location>
        <begin position="6"/>
        <end position="130"/>
    </location>
</feature>
<dbReference type="InterPro" id="IPR010567">
    <property type="entry name" value="OrfX2/OrfX3/P47"/>
</dbReference>
<accession>A0ABR2Y5M0</accession>
<sequence length="579" mass="61870">MSVITTNGWDTVFATNYANLNAQIAAQWQTLITKAPSLAHLVGELAKYNVKMDLTTSAWKLTQGGSGSLVNLSLPIASGIFKGIGGSYDLAGQSITIQLGLQWVPQPNQIHFSINSNLQAIQANLDAQPTVTDNVKNAFAAGDVTLAATATVTVITKGVCWRIEDPVSKVAFYVYVTNSGGAPLLIEVYQYVTNSLVIKPPTAINPVTVIYAGNITDPVDGPIFKELVTSNIDQNLKAFEFVFATVDVVTQLVPDDVWSWLQPTSNGYAVVEPLNSPSNDNCIFAIMSMVANRVNPNPVLQVDVNAIGQNCTSSLLISPGMFLLNMLAPGVQTIFKGSNKTDFTLDEKNLSITNKNTLTWANVTLEDGKDATLTVGPGNFSMTVQNDRISINFTNLSYPITLLGAEVGRSNIIFSGQFQLSLKTGTNGNRTLWFDVPKDQLLITNVSSVMNDTFYTIEQIMGWVTVGLSLIAIGGAVGKAVATKAAQTALVNAGRLEANATAADVRIAFQEVLQTQPMRQAFIGEADAAALELMQNAKVSLQKANMWASVSKWTAAFAGITGLTAGGMLIEKSILEKAA</sequence>
<keyword evidence="4" id="KW-1185">Reference proteome</keyword>
<evidence type="ECO:0000313" key="4">
    <source>
        <dbReference type="Proteomes" id="UP001465668"/>
    </source>
</evidence>
<reference evidence="3 4" key="1">
    <citation type="submission" date="2024-02" db="EMBL/GenBank/DDBJ databases">
        <title>First draft genome assembly of two strains of Seiridium cardinale.</title>
        <authorList>
            <person name="Emiliani G."/>
            <person name="Scali E."/>
        </authorList>
    </citation>
    <scope>NUCLEOTIDE SEQUENCE [LARGE SCALE GENOMIC DNA]</scope>
    <source>
        <strain evidence="3 4">BM-138-000479</strain>
    </source>
</reference>
<dbReference type="EMBL" id="JARVKM010000003">
    <property type="protein sequence ID" value="KAK9781506.1"/>
    <property type="molecule type" value="Genomic_DNA"/>
</dbReference>
<name>A0ABR2Y5M0_9PEZI</name>
<evidence type="ECO:0000259" key="2">
    <source>
        <dbReference type="Pfam" id="PF06597"/>
    </source>
</evidence>
<gene>
    <name evidence="3" type="ORF">SCAR479_01377</name>
</gene>
<comment type="caution">
    <text evidence="3">The sequence shown here is derived from an EMBL/GenBank/DDBJ whole genome shotgun (WGS) entry which is preliminary data.</text>
</comment>
<evidence type="ECO:0000313" key="3">
    <source>
        <dbReference type="EMBL" id="KAK9781506.1"/>
    </source>
</evidence>
<protein>
    <submittedName>
        <fullName evidence="3">TULIP family P47-like protein</fullName>
    </submittedName>
</protein>
<proteinExistence type="predicted"/>
<feature type="domain" description="Protein OrfX2/OrfX3/P47" evidence="2">
    <location>
        <begin position="231"/>
        <end position="481"/>
    </location>
</feature>
<organism evidence="3 4">
    <name type="scientific">Seiridium cardinale</name>
    <dbReference type="NCBI Taxonomy" id="138064"/>
    <lineage>
        <taxon>Eukaryota</taxon>
        <taxon>Fungi</taxon>
        <taxon>Dikarya</taxon>
        <taxon>Ascomycota</taxon>
        <taxon>Pezizomycotina</taxon>
        <taxon>Sordariomycetes</taxon>
        <taxon>Xylariomycetidae</taxon>
        <taxon>Amphisphaeriales</taxon>
        <taxon>Sporocadaceae</taxon>
        <taxon>Seiridium</taxon>
    </lineage>
</organism>
<keyword evidence="1" id="KW-0843">Virulence</keyword>
<evidence type="ECO:0000256" key="1">
    <source>
        <dbReference type="ARBA" id="ARBA00023026"/>
    </source>
</evidence>
<dbReference type="Proteomes" id="UP001465668">
    <property type="component" value="Unassembled WGS sequence"/>
</dbReference>
<dbReference type="Pfam" id="PF06597">
    <property type="entry name" value="Clostridium_P47"/>
    <property type="match status" value="2"/>
</dbReference>